<protein>
    <submittedName>
        <fullName evidence="1">Uncharacterized protein</fullName>
    </submittedName>
</protein>
<dbReference type="AlphaFoldDB" id="A0A0E9QU74"/>
<name>A0A0E9QU74_ANGAN</name>
<sequence>MFMFLIGQTVFVCRKGYFRYLEKFPALQRQVHLWVGCHVKQENTLQVG</sequence>
<organism evidence="1">
    <name type="scientific">Anguilla anguilla</name>
    <name type="common">European freshwater eel</name>
    <name type="synonym">Muraena anguilla</name>
    <dbReference type="NCBI Taxonomy" id="7936"/>
    <lineage>
        <taxon>Eukaryota</taxon>
        <taxon>Metazoa</taxon>
        <taxon>Chordata</taxon>
        <taxon>Craniata</taxon>
        <taxon>Vertebrata</taxon>
        <taxon>Euteleostomi</taxon>
        <taxon>Actinopterygii</taxon>
        <taxon>Neopterygii</taxon>
        <taxon>Teleostei</taxon>
        <taxon>Anguilliformes</taxon>
        <taxon>Anguillidae</taxon>
        <taxon>Anguilla</taxon>
    </lineage>
</organism>
<proteinExistence type="predicted"/>
<reference evidence="1" key="2">
    <citation type="journal article" date="2015" name="Fish Shellfish Immunol.">
        <title>Early steps in the European eel (Anguilla anguilla)-Vibrio vulnificus interaction in the gills: Role of the RtxA13 toxin.</title>
        <authorList>
            <person name="Callol A."/>
            <person name="Pajuelo D."/>
            <person name="Ebbesson L."/>
            <person name="Teles M."/>
            <person name="MacKenzie S."/>
            <person name="Amaro C."/>
        </authorList>
    </citation>
    <scope>NUCLEOTIDE SEQUENCE</scope>
</reference>
<reference evidence="1" key="1">
    <citation type="submission" date="2014-11" db="EMBL/GenBank/DDBJ databases">
        <authorList>
            <person name="Amaro Gonzalez C."/>
        </authorList>
    </citation>
    <scope>NUCLEOTIDE SEQUENCE</scope>
</reference>
<dbReference type="EMBL" id="GBXM01088914">
    <property type="protein sequence ID" value="JAH19663.1"/>
    <property type="molecule type" value="Transcribed_RNA"/>
</dbReference>
<evidence type="ECO:0000313" key="1">
    <source>
        <dbReference type="EMBL" id="JAH19663.1"/>
    </source>
</evidence>
<accession>A0A0E9QU74</accession>